<dbReference type="Proteomes" id="UP000011991">
    <property type="component" value="Unassembled WGS sequence"/>
</dbReference>
<evidence type="ECO:0000313" key="1">
    <source>
        <dbReference type="EMBL" id="EMI21094.1"/>
    </source>
</evidence>
<proteinExistence type="predicted"/>
<dbReference type="AlphaFoldDB" id="M5S4H7"/>
<reference evidence="1 2" key="1">
    <citation type="journal article" date="2013" name="Mar. Genomics">
        <title>Expression of sulfatases in Rhodopirellula baltica and the diversity of sulfatases in the genus Rhodopirellula.</title>
        <authorList>
            <person name="Wegner C.E."/>
            <person name="Richter-Heitmann T."/>
            <person name="Klindworth A."/>
            <person name="Klockow C."/>
            <person name="Richter M."/>
            <person name="Achstetter T."/>
            <person name="Glockner F.O."/>
            <person name="Harder J."/>
        </authorList>
    </citation>
    <scope>NUCLEOTIDE SEQUENCE [LARGE SCALE GENOMIC DNA]</scope>
    <source>
        <strain evidence="1 2">SM1</strain>
    </source>
</reference>
<name>M5S4H7_9BACT</name>
<gene>
    <name evidence="1" type="ORF">RMSM_01970</name>
</gene>
<keyword evidence="2" id="KW-1185">Reference proteome</keyword>
<comment type="caution">
    <text evidence="1">The sequence shown here is derived from an EMBL/GenBank/DDBJ whole genome shotgun (WGS) entry which is preliminary data.</text>
</comment>
<dbReference type="EMBL" id="ANOG01000280">
    <property type="protein sequence ID" value="EMI21094.1"/>
    <property type="molecule type" value="Genomic_DNA"/>
</dbReference>
<sequence length="49" mass="5488">MRLRSQSLLRPLDGDCNAAAIRQLASRSVQPLSNLPLEHHNQLGRRNPS</sequence>
<evidence type="ECO:0000313" key="2">
    <source>
        <dbReference type="Proteomes" id="UP000011991"/>
    </source>
</evidence>
<protein>
    <submittedName>
        <fullName evidence="1">Uncharacterized protein</fullName>
    </submittedName>
</protein>
<organism evidence="1 2">
    <name type="scientific">Rhodopirellula maiorica SM1</name>
    <dbReference type="NCBI Taxonomy" id="1265738"/>
    <lineage>
        <taxon>Bacteria</taxon>
        <taxon>Pseudomonadati</taxon>
        <taxon>Planctomycetota</taxon>
        <taxon>Planctomycetia</taxon>
        <taxon>Pirellulales</taxon>
        <taxon>Pirellulaceae</taxon>
        <taxon>Novipirellula</taxon>
    </lineage>
</organism>
<accession>M5S4H7</accession>